<dbReference type="PANTHER" id="PTHR46704:SF9">
    <property type="entry name" value="BHLH DOMAIN-CONTAINING PROTEIN"/>
    <property type="match status" value="1"/>
</dbReference>
<sequence>MSSAFGEDQNVVSISTAKEAPDDVRRHLLQAQSIGKEEYHKFKREQRDSTPPKVKFHGPLKLKKLRRFSSLSKKKQIKTTGQAVILKAARTRFTRMIIKGQTTAEGLPRKTNRRALAAQLQKNEHLVQRIPENAATIIDAMGLVQKINVASRQTSLGSVASTFFAMALNEGGPQSTRIDIVFHTYREISIKTVERFQRGGSRGAISKQHCYTDNPTKNKTSLIRFLSNEFKKEEYREILQRQSKVLFITSEEKCWKITGESVGEVLELASSHEEADITMNTTILQKCGSKTRTKLIEIMKIKTVLDEDTWRGLSGVHAFTGCDCVSAFAGKGTAKAFIILRDNAEVNETFSRWGEE</sequence>
<keyword evidence="3" id="KW-1185">Reference proteome</keyword>
<gene>
    <name evidence="2" type="ORF">P5673_015155</name>
</gene>
<name>A0AAD9V5S1_ACRCE</name>
<dbReference type="Proteomes" id="UP001249851">
    <property type="component" value="Unassembled WGS sequence"/>
</dbReference>
<dbReference type="PANTHER" id="PTHR46704">
    <property type="entry name" value="CXC DOMAIN-CONTAINING PROTEIN-RELATED"/>
    <property type="match status" value="1"/>
</dbReference>
<proteinExistence type="predicted"/>
<feature type="region of interest" description="Disordered" evidence="1">
    <location>
        <begin position="35"/>
        <end position="55"/>
    </location>
</feature>
<evidence type="ECO:0000313" key="3">
    <source>
        <dbReference type="Proteomes" id="UP001249851"/>
    </source>
</evidence>
<dbReference type="AlphaFoldDB" id="A0AAD9V5S1"/>
<accession>A0AAD9V5S1</accession>
<protein>
    <submittedName>
        <fullName evidence="2">Uncharacterized protein</fullName>
    </submittedName>
</protein>
<reference evidence="2" key="2">
    <citation type="journal article" date="2023" name="Science">
        <title>Genomic signatures of disease resistance in endangered staghorn corals.</title>
        <authorList>
            <person name="Vollmer S.V."/>
            <person name="Selwyn J.D."/>
            <person name="Despard B.A."/>
            <person name="Roesel C.L."/>
        </authorList>
    </citation>
    <scope>NUCLEOTIDE SEQUENCE</scope>
    <source>
        <strain evidence="2">K2</strain>
    </source>
</reference>
<evidence type="ECO:0000256" key="1">
    <source>
        <dbReference type="SAM" id="MobiDB-lite"/>
    </source>
</evidence>
<organism evidence="2 3">
    <name type="scientific">Acropora cervicornis</name>
    <name type="common">Staghorn coral</name>
    <dbReference type="NCBI Taxonomy" id="6130"/>
    <lineage>
        <taxon>Eukaryota</taxon>
        <taxon>Metazoa</taxon>
        <taxon>Cnidaria</taxon>
        <taxon>Anthozoa</taxon>
        <taxon>Hexacorallia</taxon>
        <taxon>Scleractinia</taxon>
        <taxon>Astrocoeniina</taxon>
        <taxon>Acroporidae</taxon>
        <taxon>Acropora</taxon>
    </lineage>
</organism>
<dbReference type="EMBL" id="JARQWQ010000031">
    <property type="protein sequence ID" value="KAK2561770.1"/>
    <property type="molecule type" value="Genomic_DNA"/>
</dbReference>
<comment type="caution">
    <text evidence="2">The sequence shown here is derived from an EMBL/GenBank/DDBJ whole genome shotgun (WGS) entry which is preliminary data.</text>
</comment>
<evidence type="ECO:0000313" key="2">
    <source>
        <dbReference type="EMBL" id="KAK2561770.1"/>
    </source>
</evidence>
<reference evidence="2" key="1">
    <citation type="journal article" date="2023" name="G3 (Bethesda)">
        <title>Whole genome assembly and annotation of the endangered Caribbean coral Acropora cervicornis.</title>
        <authorList>
            <person name="Selwyn J.D."/>
            <person name="Vollmer S.V."/>
        </authorList>
    </citation>
    <scope>NUCLEOTIDE SEQUENCE</scope>
    <source>
        <strain evidence="2">K2</strain>
    </source>
</reference>
<feature type="compositionally biased region" description="Basic and acidic residues" evidence="1">
    <location>
        <begin position="35"/>
        <end position="50"/>
    </location>
</feature>